<dbReference type="InterPro" id="IPR012967">
    <property type="entry name" value="COMT_dimerisation"/>
</dbReference>
<proteinExistence type="predicted"/>
<comment type="caution">
    <text evidence="6">The sequence shown here is derived from an EMBL/GenBank/DDBJ whole genome shotgun (WGS) entry which is preliminary data.</text>
</comment>
<dbReference type="PANTHER" id="PTHR43712">
    <property type="entry name" value="PUTATIVE (AFU_ORTHOLOGUE AFUA_4G14580)-RELATED"/>
    <property type="match status" value="1"/>
</dbReference>
<sequence>MTGIAERKKLVDLVFGHMAGQVVATTANLGLADLIGDEERTGAELAGRVGADPGALTRLLRALASLEVVTESKPDHFRLTDAGHLLRTDRPDSVHAFVRMFCDPAMLAAWRELDTAVLTGETTFDRVFGLSFFDHLKANPELSGLFNASMRQGTRLTAQQLPTAYDFARFSTVADIGGGDGTLLASVLAAHKRVRGILFDTAEGLAQADQTLTAAGVADRCATVTGDFFASAPDGADLYLLKSVIHDWDDDRCATILWHIRQVIPARGRLFIVEPVLPEVVDGDLPPTIYLSDLNMLVNVGGRERTRADFESLCARAGFTVTGLTSLPPPSAFSLIEAAPN</sequence>
<dbReference type="InterPro" id="IPR036388">
    <property type="entry name" value="WH-like_DNA-bd_sf"/>
</dbReference>
<evidence type="ECO:0000256" key="1">
    <source>
        <dbReference type="ARBA" id="ARBA00022603"/>
    </source>
</evidence>
<keyword evidence="3" id="KW-0949">S-adenosyl-L-methionine</keyword>
<dbReference type="GO" id="GO:0008168">
    <property type="term" value="F:methyltransferase activity"/>
    <property type="evidence" value="ECO:0007669"/>
    <property type="project" value="UniProtKB-KW"/>
</dbReference>
<feature type="domain" description="O-methyltransferase C-terminal" evidence="4">
    <location>
        <begin position="110"/>
        <end position="319"/>
    </location>
</feature>
<accession>A0ABP9PGF8</accession>
<dbReference type="SUPFAM" id="SSF53335">
    <property type="entry name" value="S-adenosyl-L-methionine-dependent methyltransferases"/>
    <property type="match status" value="1"/>
</dbReference>
<gene>
    <name evidence="6" type="ORF">GCM10023321_05260</name>
</gene>
<dbReference type="Gene3D" id="1.10.287.1350">
    <property type="match status" value="1"/>
</dbReference>
<keyword evidence="1 6" id="KW-0489">Methyltransferase</keyword>
<dbReference type="Gene3D" id="3.40.50.150">
    <property type="entry name" value="Vaccinia Virus protein VP39"/>
    <property type="match status" value="1"/>
</dbReference>
<name>A0ABP9PGF8_9PSEU</name>
<dbReference type="PROSITE" id="PS51683">
    <property type="entry name" value="SAM_OMT_II"/>
    <property type="match status" value="1"/>
</dbReference>
<keyword evidence="7" id="KW-1185">Reference proteome</keyword>
<dbReference type="InterPro" id="IPR029063">
    <property type="entry name" value="SAM-dependent_MTases_sf"/>
</dbReference>
<dbReference type="SUPFAM" id="SSF46785">
    <property type="entry name" value="Winged helix' DNA-binding domain"/>
    <property type="match status" value="1"/>
</dbReference>
<dbReference type="InterPro" id="IPR001077">
    <property type="entry name" value="COMT_C"/>
</dbReference>
<dbReference type="Pfam" id="PF00891">
    <property type="entry name" value="Methyltransf_2"/>
    <property type="match status" value="1"/>
</dbReference>
<dbReference type="InterPro" id="IPR016461">
    <property type="entry name" value="COMT-like"/>
</dbReference>
<dbReference type="PANTHER" id="PTHR43712:SF2">
    <property type="entry name" value="O-METHYLTRANSFERASE CICE"/>
    <property type="match status" value="1"/>
</dbReference>
<evidence type="ECO:0000313" key="6">
    <source>
        <dbReference type="EMBL" id="GAA5146185.1"/>
    </source>
</evidence>
<evidence type="ECO:0000256" key="2">
    <source>
        <dbReference type="ARBA" id="ARBA00022679"/>
    </source>
</evidence>
<evidence type="ECO:0000259" key="4">
    <source>
        <dbReference type="Pfam" id="PF00891"/>
    </source>
</evidence>
<feature type="domain" description="O-methyltransferase dimerisation" evidence="5">
    <location>
        <begin position="12"/>
        <end position="86"/>
    </location>
</feature>
<keyword evidence="2" id="KW-0808">Transferase</keyword>
<organism evidence="6 7">
    <name type="scientific">Pseudonocardia eucalypti</name>
    <dbReference type="NCBI Taxonomy" id="648755"/>
    <lineage>
        <taxon>Bacteria</taxon>
        <taxon>Bacillati</taxon>
        <taxon>Actinomycetota</taxon>
        <taxon>Actinomycetes</taxon>
        <taxon>Pseudonocardiales</taxon>
        <taxon>Pseudonocardiaceae</taxon>
        <taxon>Pseudonocardia</taxon>
    </lineage>
</organism>
<evidence type="ECO:0000313" key="7">
    <source>
        <dbReference type="Proteomes" id="UP001428817"/>
    </source>
</evidence>
<evidence type="ECO:0000256" key="3">
    <source>
        <dbReference type="ARBA" id="ARBA00022691"/>
    </source>
</evidence>
<dbReference type="InterPro" id="IPR036390">
    <property type="entry name" value="WH_DNA-bd_sf"/>
</dbReference>
<reference evidence="7" key="1">
    <citation type="journal article" date="2019" name="Int. J. Syst. Evol. Microbiol.">
        <title>The Global Catalogue of Microorganisms (GCM) 10K type strain sequencing project: providing services to taxonomists for standard genome sequencing and annotation.</title>
        <authorList>
            <consortium name="The Broad Institute Genomics Platform"/>
            <consortium name="The Broad Institute Genome Sequencing Center for Infectious Disease"/>
            <person name="Wu L."/>
            <person name="Ma J."/>
        </authorList>
    </citation>
    <scope>NUCLEOTIDE SEQUENCE [LARGE SCALE GENOMIC DNA]</scope>
    <source>
        <strain evidence="7">JCM 18303</strain>
    </source>
</reference>
<dbReference type="Pfam" id="PF08100">
    <property type="entry name" value="Dimerisation"/>
    <property type="match status" value="1"/>
</dbReference>
<dbReference type="PIRSF" id="PIRSF005739">
    <property type="entry name" value="O-mtase"/>
    <property type="match status" value="1"/>
</dbReference>
<evidence type="ECO:0000259" key="5">
    <source>
        <dbReference type="Pfam" id="PF08100"/>
    </source>
</evidence>
<dbReference type="CDD" id="cd02440">
    <property type="entry name" value="AdoMet_MTases"/>
    <property type="match status" value="1"/>
</dbReference>
<dbReference type="RefSeq" id="WP_345702500.1">
    <property type="nucleotide sequence ID" value="NZ_BAABJP010000001.1"/>
</dbReference>
<dbReference type="EMBL" id="BAABJP010000001">
    <property type="protein sequence ID" value="GAA5146185.1"/>
    <property type="molecule type" value="Genomic_DNA"/>
</dbReference>
<dbReference type="GO" id="GO:0032259">
    <property type="term" value="P:methylation"/>
    <property type="evidence" value="ECO:0007669"/>
    <property type="project" value="UniProtKB-KW"/>
</dbReference>
<protein>
    <submittedName>
        <fullName evidence="6">Methyltransferase</fullName>
    </submittedName>
</protein>
<dbReference type="Proteomes" id="UP001428817">
    <property type="component" value="Unassembled WGS sequence"/>
</dbReference>
<dbReference type="Gene3D" id="1.10.10.10">
    <property type="entry name" value="Winged helix-like DNA-binding domain superfamily/Winged helix DNA-binding domain"/>
    <property type="match status" value="1"/>
</dbReference>